<dbReference type="GO" id="GO:0003723">
    <property type="term" value="F:RNA binding"/>
    <property type="evidence" value="ECO:0007669"/>
    <property type="project" value="UniProtKB-KW"/>
</dbReference>
<evidence type="ECO:0000313" key="6">
    <source>
        <dbReference type="Proteomes" id="UP000187209"/>
    </source>
</evidence>
<evidence type="ECO:0000256" key="2">
    <source>
        <dbReference type="PROSITE-ProRule" id="PRU00182"/>
    </source>
</evidence>
<evidence type="ECO:0000259" key="4">
    <source>
        <dbReference type="Pfam" id="PF01479"/>
    </source>
</evidence>
<dbReference type="InterPro" id="IPR002942">
    <property type="entry name" value="S4_RNA-bd"/>
</dbReference>
<dbReference type="InterPro" id="IPR006145">
    <property type="entry name" value="PsdUridine_synth_RsuA/RluA"/>
</dbReference>
<dbReference type="OrthoDB" id="440619at2759"/>
<dbReference type="Gene3D" id="3.10.290.10">
    <property type="entry name" value="RNA-binding S4 domain"/>
    <property type="match status" value="1"/>
</dbReference>
<dbReference type="InterPro" id="IPR050343">
    <property type="entry name" value="RsuA_PseudoU_synthase"/>
</dbReference>
<dbReference type="InterPro" id="IPR042092">
    <property type="entry name" value="PsdUridine_s_RsuA/RluB/E/F_cat"/>
</dbReference>
<dbReference type="InterPro" id="IPR020094">
    <property type="entry name" value="TruA/RsuA/RluB/E/F_N"/>
</dbReference>
<dbReference type="EMBL" id="MPUH01000024">
    <property type="protein sequence ID" value="OMJ94578.1"/>
    <property type="molecule type" value="Genomic_DNA"/>
</dbReference>
<reference evidence="5 6" key="1">
    <citation type="submission" date="2016-11" db="EMBL/GenBank/DDBJ databases">
        <title>The macronuclear genome of Stentor coeruleus: a giant cell with tiny introns.</title>
        <authorList>
            <person name="Slabodnick M."/>
            <person name="Ruby J.G."/>
            <person name="Reiff S.B."/>
            <person name="Swart E.C."/>
            <person name="Gosai S."/>
            <person name="Prabakaran S."/>
            <person name="Witkowska E."/>
            <person name="Larue G.E."/>
            <person name="Fisher S."/>
            <person name="Freeman R.M."/>
            <person name="Gunawardena J."/>
            <person name="Chu W."/>
            <person name="Stover N.A."/>
            <person name="Gregory B.D."/>
            <person name="Nowacki M."/>
            <person name="Derisi J."/>
            <person name="Roy S.W."/>
            <person name="Marshall W.F."/>
            <person name="Sood P."/>
        </authorList>
    </citation>
    <scope>NUCLEOTIDE SEQUENCE [LARGE SCALE GENOMIC DNA]</scope>
    <source>
        <strain evidence="5">WM001</strain>
    </source>
</reference>
<feature type="domain" description="RNA-binding S4" evidence="4">
    <location>
        <begin position="51"/>
        <end position="85"/>
    </location>
</feature>
<name>A0A1R2CZZ0_9CILI</name>
<sequence length="293" mass="34234">MLARFFSRLLQAPEMPLVPYELLPRAAVVRTKIEMPPEDVWLTKRMHDLDICSRAQAEKMLSAGMIKVNGQRVWINQKVDENSVIEIASRKDTNTKLFPIPESVKIWKFYKPADFTTTLVDPYKRKTIYHYLDTTKFPRIEVFPIGQLDYHSEGLVLLTNSKDLAEATEFSFSSLLRKYEARINGRIKQRLIDEICTGILCGGKKFRPMHIWAPKKDSKSKNVWVNAALTRSHPRELRSIFERKHMHVNRLIRTSYGPYKLSGLKPGEFVETQIHLKLHKLLFNYYKVKSLKE</sequence>
<dbReference type="InterPro" id="IPR020103">
    <property type="entry name" value="PsdUridine_synth_cat_dom_sf"/>
</dbReference>
<accession>A0A1R2CZZ0</accession>
<dbReference type="GO" id="GO:0001522">
    <property type="term" value="P:pseudouridine synthesis"/>
    <property type="evidence" value="ECO:0007669"/>
    <property type="project" value="InterPro"/>
</dbReference>
<keyword evidence="1" id="KW-0413">Isomerase</keyword>
<dbReference type="SUPFAM" id="SSF55120">
    <property type="entry name" value="Pseudouridine synthase"/>
    <property type="match status" value="1"/>
</dbReference>
<gene>
    <name evidence="5" type="ORF">SteCoe_2223</name>
</gene>
<dbReference type="SUPFAM" id="SSF55174">
    <property type="entry name" value="Alpha-L RNA-binding motif"/>
    <property type="match status" value="1"/>
</dbReference>
<dbReference type="Gene3D" id="3.30.70.1560">
    <property type="entry name" value="Alpha-L RNA-binding motif"/>
    <property type="match status" value="1"/>
</dbReference>
<dbReference type="AlphaFoldDB" id="A0A1R2CZZ0"/>
<organism evidence="5 6">
    <name type="scientific">Stentor coeruleus</name>
    <dbReference type="NCBI Taxonomy" id="5963"/>
    <lineage>
        <taxon>Eukaryota</taxon>
        <taxon>Sar</taxon>
        <taxon>Alveolata</taxon>
        <taxon>Ciliophora</taxon>
        <taxon>Postciliodesmatophora</taxon>
        <taxon>Heterotrichea</taxon>
        <taxon>Heterotrichida</taxon>
        <taxon>Stentoridae</taxon>
        <taxon>Stentor</taxon>
    </lineage>
</organism>
<feature type="domain" description="Pseudouridine synthase RsuA/RluA-like" evidence="3">
    <location>
        <begin position="109"/>
        <end position="192"/>
    </location>
</feature>
<evidence type="ECO:0000313" key="5">
    <source>
        <dbReference type="EMBL" id="OMJ94578.1"/>
    </source>
</evidence>
<dbReference type="Pfam" id="PF01479">
    <property type="entry name" value="S4"/>
    <property type="match status" value="1"/>
</dbReference>
<proteinExistence type="predicted"/>
<dbReference type="InterPro" id="IPR036986">
    <property type="entry name" value="S4_RNA-bd_sf"/>
</dbReference>
<dbReference type="PANTHER" id="PTHR47683">
    <property type="entry name" value="PSEUDOURIDINE SYNTHASE FAMILY PROTEIN-RELATED"/>
    <property type="match status" value="1"/>
</dbReference>
<dbReference type="Gene3D" id="3.30.70.580">
    <property type="entry name" value="Pseudouridine synthase I, catalytic domain, N-terminal subdomain"/>
    <property type="match status" value="1"/>
</dbReference>
<dbReference type="Proteomes" id="UP000187209">
    <property type="component" value="Unassembled WGS sequence"/>
</dbReference>
<dbReference type="GO" id="GO:0009982">
    <property type="term" value="F:pseudouridine synthase activity"/>
    <property type="evidence" value="ECO:0007669"/>
    <property type="project" value="InterPro"/>
</dbReference>
<protein>
    <submittedName>
        <fullName evidence="5">Uncharacterized protein</fullName>
    </submittedName>
</protein>
<dbReference type="PROSITE" id="PS50889">
    <property type="entry name" value="S4"/>
    <property type="match status" value="1"/>
</dbReference>
<dbReference type="CDD" id="cd00165">
    <property type="entry name" value="S4"/>
    <property type="match status" value="1"/>
</dbReference>
<keyword evidence="6" id="KW-1185">Reference proteome</keyword>
<evidence type="ECO:0000259" key="3">
    <source>
        <dbReference type="Pfam" id="PF00849"/>
    </source>
</evidence>
<evidence type="ECO:0000256" key="1">
    <source>
        <dbReference type="ARBA" id="ARBA00023235"/>
    </source>
</evidence>
<dbReference type="PANTHER" id="PTHR47683:SF3">
    <property type="entry name" value="RIBOSOMAL LARGE SUBUNIT PSEUDOURIDINE SYNTHASE B"/>
    <property type="match status" value="1"/>
</dbReference>
<dbReference type="Pfam" id="PF00849">
    <property type="entry name" value="PseudoU_synth_2"/>
    <property type="match status" value="1"/>
</dbReference>
<comment type="caution">
    <text evidence="5">The sequence shown here is derived from an EMBL/GenBank/DDBJ whole genome shotgun (WGS) entry which is preliminary data.</text>
</comment>
<keyword evidence="2" id="KW-0694">RNA-binding</keyword>